<dbReference type="InterPro" id="IPR011009">
    <property type="entry name" value="Kinase-like_dom_sf"/>
</dbReference>
<dbReference type="Gene3D" id="1.10.510.10">
    <property type="entry name" value="Transferase(Phosphotransferase) domain 1"/>
    <property type="match status" value="1"/>
</dbReference>
<feature type="compositionally biased region" description="Basic and acidic residues" evidence="2">
    <location>
        <begin position="333"/>
        <end position="345"/>
    </location>
</feature>
<name>A0ABQ7Z1D8_BRANA</name>
<keyword evidence="5" id="KW-1185">Reference proteome</keyword>
<dbReference type="InterPro" id="IPR041664">
    <property type="entry name" value="AAA_16"/>
</dbReference>
<comment type="caution">
    <text evidence="4">The sequence shown here is derived from an EMBL/GenBank/DDBJ whole genome shotgun (WGS) entry which is preliminary data.</text>
</comment>
<reference evidence="4 5" key="1">
    <citation type="submission" date="2021-05" db="EMBL/GenBank/DDBJ databases">
        <title>Genome Assembly of Synthetic Allotetraploid Brassica napus Reveals Homoeologous Exchanges between Subgenomes.</title>
        <authorList>
            <person name="Davis J.T."/>
        </authorList>
    </citation>
    <scope>NUCLEOTIDE SEQUENCE [LARGE SCALE GENOMIC DNA]</scope>
    <source>
        <strain evidence="5">cv. Da-Ae</strain>
        <tissue evidence="4">Seedling</tissue>
    </source>
</reference>
<accession>A0ABQ7Z1D8</accession>
<dbReference type="EMBL" id="JAGKQM010000016">
    <property type="protein sequence ID" value="KAH0873981.1"/>
    <property type="molecule type" value="Genomic_DNA"/>
</dbReference>
<dbReference type="Pfam" id="PF13191">
    <property type="entry name" value="AAA_16"/>
    <property type="match status" value="1"/>
</dbReference>
<comment type="similarity">
    <text evidence="1">Belongs to the protein kinase superfamily. TKL Ser/Thr protein kinase family. ROCO subfamily.</text>
</comment>
<feature type="compositionally biased region" description="Basic and acidic residues" evidence="2">
    <location>
        <begin position="406"/>
        <end position="416"/>
    </location>
</feature>
<proteinExistence type="inferred from homology"/>
<dbReference type="Proteomes" id="UP000824890">
    <property type="component" value="Unassembled WGS sequence"/>
</dbReference>
<dbReference type="InterPro" id="IPR001245">
    <property type="entry name" value="Ser-Thr/Tyr_kinase_cat_dom"/>
</dbReference>
<dbReference type="Gene3D" id="3.40.50.300">
    <property type="entry name" value="P-loop containing nucleotide triphosphate hydrolases"/>
    <property type="match status" value="1"/>
</dbReference>
<dbReference type="InterPro" id="IPR047088">
    <property type="entry name" value="ORC5_C"/>
</dbReference>
<feature type="region of interest" description="Disordered" evidence="2">
    <location>
        <begin position="331"/>
        <end position="350"/>
    </location>
</feature>
<feature type="domain" description="Protein kinase" evidence="3">
    <location>
        <begin position="544"/>
        <end position="873"/>
    </location>
</feature>
<feature type="region of interest" description="Disordered" evidence="2">
    <location>
        <begin position="389"/>
        <end position="417"/>
    </location>
</feature>
<feature type="compositionally biased region" description="Acidic residues" evidence="2">
    <location>
        <begin position="448"/>
        <end position="461"/>
    </location>
</feature>
<evidence type="ECO:0000256" key="1">
    <source>
        <dbReference type="ARBA" id="ARBA00008171"/>
    </source>
</evidence>
<dbReference type="PANTHER" id="PTHR46863:SF1">
    <property type="entry name" value="PROTEIN KINASE SUPERFAMILY PROTEIN"/>
    <property type="match status" value="1"/>
</dbReference>
<dbReference type="SUPFAM" id="SSF52540">
    <property type="entry name" value="P-loop containing nucleoside triphosphate hydrolases"/>
    <property type="match status" value="1"/>
</dbReference>
<dbReference type="PANTHER" id="PTHR46863">
    <property type="entry name" value="OS09G0572100 PROTEIN"/>
    <property type="match status" value="1"/>
</dbReference>
<feature type="compositionally biased region" description="Low complexity" evidence="2">
    <location>
        <begin position="524"/>
        <end position="556"/>
    </location>
</feature>
<feature type="region of interest" description="Disordered" evidence="2">
    <location>
        <begin position="1"/>
        <end position="34"/>
    </location>
</feature>
<feature type="compositionally biased region" description="Basic residues" evidence="2">
    <location>
        <begin position="511"/>
        <end position="523"/>
    </location>
</feature>
<feature type="region of interest" description="Disordered" evidence="2">
    <location>
        <begin position="446"/>
        <end position="468"/>
    </location>
</feature>
<organism evidence="4 5">
    <name type="scientific">Brassica napus</name>
    <name type="common">Rape</name>
    <dbReference type="NCBI Taxonomy" id="3708"/>
    <lineage>
        <taxon>Eukaryota</taxon>
        <taxon>Viridiplantae</taxon>
        <taxon>Streptophyta</taxon>
        <taxon>Embryophyta</taxon>
        <taxon>Tracheophyta</taxon>
        <taxon>Spermatophyta</taxon>
        <taxon>Magnoliopsida</taxon>
        <taxon>eudicotyledons</taxon>
        <taxon>Gunneridae</taxon>
        <taxon>Pentapetalae</taxon>
        <taxon>rosids</taxon>
        <taxon>malvids</taxon>
        <taxon>Brassicales</taxon>
        <taxon>Brassicaceae</taxon>
        <taxon>Brassiceae</taxon>
        <taxon>Brassica</taxon>
    </lineage>
</organism>
<dbReference type="Pfam" id="PF14630">
    <property type="entry name" value="ORC5_C"/>
    <property type="match status" value="1"/>
</dbReference>
<dbReference type="PROSITE" id="PS50011">
    <property type="entry name" value="PROTEIN_KINASE_DOM"/>
    <property type="match status" value="1"/>
</dbReference>
<dbReference type="InterPro" id="IPR048866">
    <property type="entry name" value="ORC5_lid"/>
</dbReference>
<sequence>MTREESSKVTRRSTRFSSSVTSDNPEPNPSHPPTVADLTFGEESITLDSLLSSFPGRRSQILDLIRLIGPLDSPALPVILYGDASTGKTSVVLQVFRHLNRPFVYSSCRTCCTPRLLFESILNQLLLHSKCSSNGYASAKRCDKPSDFVNLLIEALSSVVETLNSTKLERKLMGKMVYLIVDHVDLIKEWDKGAMILQFLFSLSSVLKMPQLGIILISGLPPVVYYSNMGYTDPLPVYFPEYSEEELRQIFLKNQVNKKLYSAFLDVALRPFCRVTRRVEELSTSLSSLFRQYCEPLDDLSISPNEDLKRRLYSNLRPHITSCLNEVFRVSGRPHDGDTRGERRQKASYSSEKGDELEILDFHMSTSAKYLLIAAFLASRNPATLDASMFDSTGGMDNRKRKRKASEKSMEKKEMAEQEAVMKGPGSFPLERLLAIFQCIASVGDSSLGEEEDEEGEEEATGYDKESNNMMSDILLQVSSICDANFMIKSGSCPLEGSIRLREASAFHCPKPTRTRSRRRQNSTKRSPSTSTTDTTTTSSNSNQTAATSSSSGASSSIASRTSLASLRQSLPENPHIYDVSEIRTATNNFLAHRLSSSSSKASWRCTLRGKEVVVFQRKFRRRIAKDELKDRLSDICRSHHGSIINLLGASVSDHIYLVYEYVNGASLADCLRNPKNPNFTVLSNWTSRIQIATDLAHGLDYIHNKTGLKIENLVHNHIKSSAVIVTEPDFNAKICHFGTAQLCGETDGSRDSRAVRFEGVRGYMSPEFQASGVATQESDVFAFGVMMLELLSGEEPLKYRYEKSTGDFERTSVIETAKAGRLRRWMDRRLGDSFPVTVVEKLMRLALECVEDEAVNRPEMGRVAGKISQLYLESEKWSANMKRPMDITVARSLSFPLSKYLYRR</sequence>
<gene>
    <name evidence="4" type="ORF">HID58_071343</name>
</gene>
<dbReference type="Pfam" id="PF21639">
    <property type="entry name" value="ORC5_lid"/>
    <property type="match status" value="1"/>
</dbReference>
<evidence type="ECO:0000313" key="4">
    <source>
        <dbReference type="EMBL" id="KAH0873981.1"/>
    </source>
</evidence>
<dbReference type="SUPFAM" id="SSF56112">
    <property type="entry name" value="Protein kinase-like (PK-like)"/>
    <property type="match status" value="1"/>
</dbReference>
<evidence type="ECO:0000259" key="3">
    <source>
        <dbReference type="PROSITE" id="PS50011"/>
    </source>
</evidence>
<evidence type="ECO:0000313" key="5">
    <source>
        <dbReference type="Proteomes" id="UP000824890"/>
    </source>
</evidence>
<evidence type="ECO:0000256" key="2">
    <source>
        <dbReference type="SAM" id="MobiDB-lite"/>
    </source>
</evidence>
<dbReference type="InterPro" id="IPR000719">
    <property type="entry name" value="Prot_kinase_dom"/>
</dbReference>
<feature type="region of interest" description="Disordered" evidence="2">
    <location>
        <begin position="506"/>
        <end position="556"/>
    </location>
</feature>
<dbReference type="Pfam" id="PF07714">
    <property type="entry name" value="PK_Tyr_Ser-Thr"/>
    <property type="match status" value="1"/>
</dbReference>
<dbReference type="Gene3D" id="3.30.200.20">
    <property type="entry name" value="Phosphorylase Kinase, domain 1"/>
    <property type="match status" value="1"/>
</dbReference>
<protein>
    <recommendedName>
        <fullName evidence="3">Protein kinase domain-containing protein</fullName>
    </recommendedName>
</protein>
<dbReference type="InterPro" id="IPR027417">
    <property type="entry name" value="P-loop_NTPase"/>
</dbReference>